<proteinExistence type="predicted"/>
<dbReference type="VEuPathDB" id="ToxoDB:CSUI_008933"/>
<feature type="compositionally biased region" description="Basic residues" evidence="1">
    <location>
        <begin position="331"/>
        <end position="342"/>
    </location>
</feature>
<feature type="compositionally biased region" description="Polar residues" evidence="1">
    <location>
        <begin position="21"/>
        <end position="35"/>
    </location>
</feature>
<dbReference type="RefSeq" id="XP_067918978.1">
    <property type="nucleotide sequence ID" value="XM_068069052.1"/>
</dbReference>
<dbReference type="EMBL" id="MIGC01005146">
    <property type="protein sequence ID" value="PHJ17253.1"/>
    <property type="molecule type" value="Genomic_DNA"/>
</dbReference>
<reference evidence="2 3" key="1">
    <citation type="journal article" date="2017" name="Int. J. Parasitol.">
        <title>The genome of the protozoan parasite Cystoisospora suis and a reverse vaccinology approach to identify vaccine candidates.</title>
        <authorList>
            <person name="Palmieri N."/>
            <person name="Shrestha A."/>
            <person name="Ruttkowski B."/>
            <person name="Beck T."/>
            <person name="Vogl C."/>
            <person name="Tomley F."/>
            <person name="Blake D.P."/>
            <person name="Joachim A."/>
        </authorList>
    </citation>
    <scope>NUCLEOTIDE SEQUENCE [LARGE SCALE GENOMIC DNA]</scope>
    <source>
        <strain evidence="2 3">Wien I</strain>
    </source>
</reference>
<dbReference type="AlphaFoldDB" id="A0A2C6KLJ1"/>
<organism evidence="2 3">
    <name type="scientific">Cystoisospora suis</name>
    <dbReference type="NCBI Taxonomy" id="483139"/>
    <lineage>
        <taxon>Eukaryota</taxon>
        <taxon>Sar</taxon>
        <taxon>Alveolata</taxon>
        <taxon>Apicomplexa</taxon>
        <taxon>Conoidasida</taxon>
        <taxon>Coccidia</taxon>
        <taxon>Eucoccidiorida</taxon>
        <taxon>Eimeriorina</taxon>
        <taxon>Sarcocystidae</taxon>
        <taxon>Cystoisospora</taxon>
    </lineage>
</organism>
<keyword evidence="3" id="KW-1185">Reference proteome</keyword>
<feature type="compositionally biased region" description="Low complexity" evidence="1">
    <location>
        <begin position="43"/>
        <end position="64"/>
    </location>
</feature>
<dbReference type="NCBIfam" id="TIGR01053">
    <property type="entry name" value="LSD1"/>
    <property type="match status" value="1"/>
</dbReference>
<protein>
    <submittedName>
        <fullName evidence="2">Zinc finger lsd1 subclass domain-containing protein</fullName>
    </submittedName>
</protein>
<dbReference type="Proteomes" id="UP000221165">
    <property type="component" value="Unassembled WGS sequence"/>
</dbReference>
<feature type="region of interest" description="Disordered" evidence="1">
    <location>
        <begin position="258"/>
        <end position="342"/>
    </location>
</feature>
<feature type="compositionally biased region" description="Basic and acidic residues" evidence="1">
    <location>
        <begin position="312"/>
        <end position="330"/>
    </location>
</feature>
<gene>
    <name evidence="2" type="ORF">CSUI_008933</name>
</gene>
<dbReference type="GeneID" id="94432263"/>
<accession>A0A2C6KLJ1</accession>
<evidence type="ECO:0000313" key="2">
    <source>
        <dbReference type="EMBL" id="PHJ17253.1"/>
    </source>
</evidence>
<feature type="compositionally biased region" description="Acidic residues" evidence="1">
    <location>
        <begin position="136"/>
        <end position="149"/>
    </location>
</feature>
<feature type="region of interest" description="Disordered" evidence="1">
    <location>
        <begin position="1"/>
        <end position="153"/>
    </location>
</feature>
<feature type="compositionally biased region" description="Basic residues" evidence="1">
    <location>
        <begin position="67"/>
        <end position="78"/>
    </location>
</feature>
<feature type="compositionally biased region" description="Acidic residues" evidence="1">
    <location>
        <begin position="109"/>
        <end position="119"/>
    </location>
</feature>
<sequence length="342" mass="37438">MSATEEPSEAEESGKDKNPDSAPTSLPAESNTGTPSSSHRSHASSVTARTGGSVSTGTASSDSARSSGKKVNRRKERRTKAEEEEASRNEESTQERGQTSEGGEKSRDEEEDDEEEYDDGSSWTQSVSSSPSRESDFDESESSSSEEDVTGPPQLRCHRCEQIMEFDPGSSFVQCYRCSAVNFVLPQEDGEEVHEGGKVLGVICPSCLTTNLTPFNKRLVRCGVCGTLSLVSPPVEEKTDKKGRYAKEARQTAKFAGDDGVFSDADGLERSKSSKRSRRPSGLRTNSTSSMIGCEGEDLNSSDLLEPTESEFSQKVRHETSEGREKEIKRRDRRKHKSSVHR</sequence>
<dbReference type="OrthoDB" id="333672at2759"/>
<name>A0A2C6KLJ1_9APIC</name>
<evidence type="ECO:0000256" key="1">
    <source>
        <dbReference type="SAM" id="MobiDB-lite"/>
    </source>
</evidence>
<feature type="compositionally biased region" description="Low complexity" evidence="1">
    <location>
        <begin position="120"/>
        <end position="132"/>
    </location>
</feature>
<feature type="compositionally biased region" description="Acidic residues" evidence="1">
    <location>
        <begin position="1"/>
        <end position="11"/>
    </location>
</feature>
<evidence type="ECO:0000313" key="3">
    <source>
        <dbReference type="Proteomes" id="UP000221165"/>
    </source>
</evidence>
<comment type="caution">
    <text evidence="2">The sequence shown here is derived from an EMBL/GenBank/DDBJ whole genome shotgun (WGS) entry which is preliminary data.</text>
</comment>